<dbReference type="SUPFAM" id="SSF54695">
    <property type="entry name" value="POZ domain"/>
    <property type="match status" value="1"/>
</dbReference>
<dbReference type="AlphaFoldDB" id="A0A1I7SGX4"/>
<dbReference type="SMR" id="A0A1I7SGX4"/>
<protein>
    <submittedName>
        <fullName evidence="2">(pine wood nematode) hypothetical protein</fullName>
    </submittedName>
    <submittedName>
        <fullName evidence="5">BTB domain-containing protein</fullName>
    </submittedName>
</protein>
<sequence>MDFTGSNASRINNLLKMEIERKLNSGETYDVSNQLLKSSNLTDFKVIAGGREFNASRLLLASKSQVFCRMLESSMRETIDGEMTLDDDPFAVEAMLNHISNNWSVDDVDIARKVVELAHRYELRDLKDHCEAVLAENLELKGLKDRLDLAYELELPLLLRKCFQFGFYRFNGFNEEIPCPKALRLPSYDSPKTVQISVKPSSIMLRRTETRSKFAITNRNPADATFCEIDVDARYFKLDKYCLVVPPKGSVTVSATKTSAHFDKTSIGITYRMDYMAKEADGKLSLPVVNY</sequence>
<dbReference type="Gene3D" id="3.30.710.10">
    <property type="entry name" value="Potassium Channel Kv1.1, Chain A"/>
    <property type="match status" value="1"/>
</dbReference>
<gene>
    <name evidence="2" type="ORF">BXYJ_LOCUS3696</name>
</gene>
<dbReference type="InterPro" id="IPR011333">
    <property type="entry name" value="SKP1/BTB/POZ_sf"/>
</dbReference>
<dbReference type="WBParaSite" id="BXY_1228900.1">
    <property type="protein sequence ID" value="BXY_1228900.1"/>
    <property type="gene ID" value="BXY_1228900"/>
</dbReference>
<dbReference type="OrthoDB" id="6359816at2759"/>
<dbReference type="Proteomes" id="UP000659654">
    <property type="component" value="Unassembled WGS sequence"/>
</dbReference>
<keyword evidence="4" id="KW-1185">Reference proteome</keyword>
<dbReference type="Proteomes" id="UP000095284">
    <property type="component" value="Unplaced"/>
</dbReference>
<dbReference type="CDD" id="cd18186">
    <property type="entry name" value="BTB_POZ_ZBTB_KLHL-like"/>
    <property type="match status" value="1"/>
</dbReference>
<proteinExistence type="predicted"/>
<dbReference type="InterPro" id="IPR000210">
    <property type="entry name" value="BTB/POZ_dom"/>
</dbReference>
<dbReference type="PROSITE" id="PS50097">
    <property type="entry name" value="BTB"/>
    <property type="match status" value="1"/>
</dbReference>
<evidence type="ECO:0000313" key="3">
    <source>
        <dbReference type="Proteomes" id="UP000095284"/>
    </source>
</evidence>
<dbReference type="EMBL" id="CAJFCV020000002">
    <property type="protein sequence ID" value="CAG9095648.1"/>
    <property type="molecule type" value="Genomic_DNA"/>
</dbReference>
<name>A0A1I7SGX4_BURXY</name>
<organism evidence="3 5">
    <name type="scientific">Bursaphelenchus xylophilus</name>
    <name type="common">Pinewood nematode worm</name>
    <name type="synonym">Aphelenchoides xylophilus</name>
    <dbReference type="NCBI Taxonomy" id="6326"/>
    <lineage>
        <taxon>Eukaryota</taxon>
        <taxon>Metazoa</taxon>
        <taxon>Ecdysozoa</taxon>
        <taxon>Nematoda</taxon>
        <taxon>Chromadorea</taxon>
        <taxon>Rhabditida</taxon>
        <taxon>Tylenchina</taxon>
        <taxon>Tylenchomorpha</taxon>
        <taxon>Aphelenchoidea</taxon>
        <taxon>Aphelenchoididae</taxon>
        <taxon>Bursaphelenchus</taxon>
    </lineage>
</organism>
<evidence type="ECO:0000313" key="2">
    <source>
        <dbReference type="EMBL" id="CAD5214771.1"/>
    </source>
</evidence>
<dbReference type="SMART" id="SM00225">
    <property type="entry name" value="BTB"/>
    <property type="match status" value="1"/>
</dbReference>
<evidence type="ECO:0000313" key="5">
    <source>
        <dbReference type="WBParaSite" id="BXY_1228900.1"/>
    </source>
</evidence>
<dbReference type="eggNOG" id="KOG1987">
    <property type="taxonomic scope" value="Eukaryota"/>
</dbReference>
<feature type="domain" description="BTB" evidence="1">
    <location>
        <begin position="42"/>
        <end position="99"/>
    </location>
</feature>
<dbReference type="PANTHER" id="PTHR24413">
    <property type="entry name" value="SPECKLE-TYPE POZ PROTEIN"/>
    <property type="match status" value="1"/>
</dbReference>
<dbReference type="Pfam" id="PF00651">
    <property type="entry name" value="BTB"/>
    <property type="match status" value="1"/>
</dbReference>
<reference evidence="2" key="2">
    <citation type="submission" date="2020-09" db="EMBL/GenBank/DDBJ databases">
        <authorList>
            <person name="Kikuchi T."/>
        </authorList>
    </citation>
    <scope>NUCLEOTIDE SEQUENCE</scope>
    <source>
        <strain evidence="2">Ka4C1</strain>
    </source>
</reference>
<dbReference type="Proteomes" id="UP000582659">
    <property type="component" value="Unassembled WGS sequence"/>
</dbReference>
<evidence type="ECO:0000313" key="4">
    <source>
        <dbReference type="Proteomes" id="UP000659654"/>
    </source>
</evidence>
<accession>A0A1I7SGX4</accession>
<evidence type="ECO:0000259" key="1">
    <source>
        <dbReference type="PROSITE" id="PS50097"/>
    </source>
</evidence>
<reference evidence="5" key="1">
    <citation type="submission" date="2016-11" db="UniProtKB">
        <authorList>
            <consortium name="WormBaseParasite"/>
        </authorList>
    </citation>
    <scope>IDENTIFICATION</scope>
</reference>
<dbReference type="EMBL" id="CAJFDI010000002">
    <property type="protein sequence ID" value="CAD5214771.1"/>
    <property type="molecule type" value="Genomic_DNA"/>
</dbReference>